<dbReference type="InterPro" id="IPR036065">
    <property type="entry name" value="BolA-like_sf"/>
</dbReference>
<accession>A0A2P2JMA0</accession>
<keyword evidence="3" id="KW-0934">Plastid</keyword>
<dbReference type="SUPFAM" id="SSF82657">
    <property type="entry name" value="BolA-like"/>
    <property type="match status" value="1"/>
</dbReference>
<evidence type="ECO:0000256" key="3">
    <source>
        <dbReference type="ARBA" id="ARBA00022640"/>
    </source>
</evidence>
<evidence type="ECO:0000256" key="2">
    <source>
        <dbReference type="ARBA" id="ARBA00022528"/>
    </source>
</evidence>
<protein>
    <submittedName>
        <fullName evidence="6">Protein BOLA1ic</fullName>
    </submittedName>
</protein>
<dbReference type="Pfam" id="PF01722">
    <property type="entry name" value="BolA"/>
    <property type="match status" value="1"/>
</dbReference>
<dbReference type="EMBL" id="GGEC01014114">
    <property type="protein sequence ID" value="MBW94597.1"/>
    <property type="molecule type" value="Transcribed_RNA"/>
</dbReference>
<keyword evidence="2" id="KW-0150">Chloroplast</keyword>
<dbReference type="GO" id="GO:0016226">
    <property type="term" value="P:iron-sulfur cluster assembly"/>
    <property type="evidence" value="ECO:0007669"/>
    <property type="project" value="TreeGrafter"/>
</dbReference>
<sequence length="105" mass="11329">MGSRAASTVLTRANRMKSKLQSALEATTLEIYDVSHQHASHAAVKDSTAGETHFNVKIVSPKFDGQSLVKRHRMVYDALADELRSGLHALSIVAKTPAEAATSLK</sequence>
<keyword evidence="4" id="KW-0809">Transit peptide</keyword>
<dbReference type="PANTHER" id="PTHR46230">
    <property type="match status" value="1"/>
</dbReference>
<evidence type="ECO:0000313" key="6">
    <source>
        <dbReference type="EMBL" id="MBW94595.1"/>
    </source>
</evidence>
<dbReference type="FunFam" id="3.30.300.90:FF:000004">
    <property type="entry name" value="SufE-like protein, chloroplastic"/>
    <property type="match status" value="1"/>
</dbReference>
<dbReference type="PIRSF" id="PIRSF003113">
    <property type="entry name" value="BolA"/>
    <property type="match status" value="1"/>
</dbReference>
<evidence type="ECO:0000256" key="5">
    <source>
        <dbReference type="RuleBase" id="RU003860"/>
    </source>
</evidence>
<organism evidence="6">
    <name type="scientific">Rhizophora mucronata</name>
    <name type="common">Asiatic mangrove</name>
    <dbReference type="NCBI Taxonomy" id="61149"/>
    <lineage>
        <taxon>Eukaryota</taxon>
        <taxon>Viridiplantae</taxon>
        <taxon>Streptophyta</taxon>
        <taxon>Embryophyta</taxon>
        <taxon>Tracheophyta</taxon>
        <taxon>Spermatophyta</taxon>
        <taxon>Magnoliopsida</taxon>
        <taxon>eudicotyledons</taxon>
        <taxon>Gunneridae</taxon>
        <taxon>Pentapetalae</taxon>
        <taxon>rosids</taxon>
        <taxon>fabids</taxon>
        <taxon>Malpighiales</taxon>
        <taxon>Rhizophoraceae</taxon>
        <taxon>Rhizophora</taxon>
    </lineage>
</organism>
<dbReference type="EMBL" id="GGEC01014113">
    <property type="protein sequence ID" value="MBW94596.1"/>
    <property type="molecule type" value="Transcribed_RNA"/>
</dbReference>
<comment type="similarity">
    <text evidence="5">Belongs to the BolA/IbaG family.</text>
</comment>
<dbReference type="EMBL" id="GGEC01014112">
    <property type="protein sequence ID" value="MBW94595.1"/>
    <property type="molecule type" value="Transcribed_RNA"/>
</dbReference>
<proteinExistence type="inferred from homology"/>
<dbReference type="GO" id="GO:0009507">
    <property type="term" value="C:chloroplast"/>
    <property type="evidence" value="ECO:0007669"/>
    <property type="project" value="UniProtKB-SubCell"/>
</dbReference>
<dbReference type="PANTHER" id="PTHR46230:SF6">
    <property type="entry name" value="PROTEIN BOLA1, CHLOROPLASTIC"/>
    <property type="match status" value="1"/>
</dbReference>
<evidence type="ECO:0000256" key="4">
    <source>
        <dbReference type="ARBA" id="ARBA00022946"/>
    </source>
</evidence>
<dbReference type="AlphaFoldDB" id="A0A2P2JMA0"/>
<dbReference type="Gene3D" id="3.30.300.90">
    <property type="entry name" value="BolA-like"/>
    <property type="match status" value="1"/>
</dbReference>
<reference evidence="6" key="1">
    <citation type="submission" date="2018-02" db="EMBL/GenBank/DDBJ databases">
        <title>Rhizophora mucronata_Transcriptome.</title>
        <authorList>
            <person name="Meera S.P."/>
            <person name="Sreeshan A."/>
            <person name="Augustine A."/>
        </authorList>
    </citation>
    <scope>NUCLEOTIDE SEQUENCE</scope>
    <source>
        <tissue evidence="6">Leaf</tissue>
    </source>
</reference>
<name>A0A2P2JMA0_RHIMU</name>
<dbReference type="InterPro" id="IPR002634">
    <property type="entry name" value="BolA"/>
</dbReference>
<comment type="subcellular location">
    <subcellularLocation>
        <location evidence="1">Plastid</location>
        <location evidence="1">Chloroplast</location>
    </subcellularLocation>
</comment>
<evidence type="ECO:0000256" key="1">
    <source>
        <dbReference type="ARBA" id="ARBA00004229"/>
    </source>
</evidence>